<gene>
    <name evidence="2" type="ORF">MENT_LOCUS811</name>
</gene>
<dbReference type="EMBL" id="CAJEWN010000003">
    <property type="protein sequence ID" value="CAD2124540.1"/>
    <property type="molecule type" value="Genomic_DNA"/>
</dbReference>
<reference evidence="2 3" key="1">
    <citation type="submission" date="2020-08" db="EMBL/GenBank/DDBJ databases">
        <authorList>
            <person name="Koutsovoulos G."/>
            <person name="Danchin GJ E."/>
        </authorList>
    </citation>
    <scope>NUCLEOTIDE SEQUENCE [LARGE SCALE GENOMIC DNA]</scope>
</reference>
<dbReference type="InterPro" id="IPR050283">
    <property type="entry name" value="E-box_TF_Regulators"/>
</dbReference>
<organism evidence="2 3">
    <name type="scientific">Meloidogyne enterolobii</name>
    <name type="common">Root-knot nematode worm</name>
    <name type="synonym">Meloidogyne mayaguensis</name>
    <dbReference type="NCBI Taxonomy" id="390850"/>
    <lineage>
        <taxon>Eukaryota</taxon>
        <taxon>Metazoa</taxon>
        <taxon>Ecdysozoa</taxon>
        <taxon>Nematoda</taxon>
        <taxon>Chromadorea</taxon>
        <taxon>Rhabditida</taxon>
        <taxon>Tylenchina</taxon>
        <taxon>Tylenchomorpha</taxon>
        <taxon>Tylenchoidea</taxon>
        <taxon>Meloidogynidae</taxon>
        <taxon>Meloidogyninae</taxon>
        <taxon>Meloidogyne</taxon>
    </lineage>
</organism>
<dbReference type="GO" id="GO:0046983">
    <property type="term" value="F:protein dimerization activity"/>
    <property type="evidence" value="ECO:0007669"/>
    <property type="project" value="InterPro"/>
</dbReference>
<evidence type="ECO:0000259" key="1">
    <source>
        <dbReference type="PROSITE" id="PS50888"/>
    </source>
</evidence>
<dbReference type="Gene3D" id="4.10.280.10">
    <property type="entry name" value="Helix-loop-helix DNA-binding domain"/>
    <property type="match status" value="1"/>
</dbReference>
<dbReference type="SMART" id="SM00353">
    <property type="entry name" value="HLH"/>
    <property type="match status" value="1"/>
</dbReference>
<dbReference type="Pfam" id="PF00010">
    <property type="entry name" value="HLH"/>
    <property type="match status" value="1"/>
</dbReference>
<dbReference type="GO" id="GO:0000981">
    <property type="term" value="F:DNA-binding transcription factor activity, RNA polymerase II-specific"/>
    <property type="evidence" value="ECO:0007669"/>
    <property type="project" value="TreeGrafter"/>
</dbReference>
<dbReference type="InterPro" id="IPR011598">
    <property type="entry name" value="bHLH_dom"/>
</dbReference>
<accession>A0A6V7TKJ6</accession>
<dbReference type="PANTHER" id="PTHR23349:SF68">
    <property type="entry name" value="FI14601P"/>
    <property type="match status" value="1"/>
</dbReference>
<evidence type="ECO:0000313" key="3">
    <source>
        <dbReference type="Proteomes" id="UP000580250"/>
    </source>
</evidence>
<dbReference type="GO" id="GO:0000977">
    <property type="term" value="F:RNA polymerase II transcription regulatory region sequence-specific DNA binding"/>
    <property type="evidence" value="ECO:0007669"/>
    <property type="project" value="TreeGrafter"/>
</dbReference>
<sequence length="206" mass="23351">MDNNVFYISNDLITTSSSYYHNSSSDYSCFYSPSSFEIHVPNYSVMVNEEKSEGIKQQKHFNYQTECLVENNEPCVDNNEVVKNDLAKSATSKNERRRISGGINGAFAALRSQIPTFPYEKRLSKIDTLNLAASFLKNICKIIISVCAIIASDDEPFRFLERTIREAKLNNKSLEYSSTIWGTSDLLARLHWINWAAMGLVPPLAE</sequence>
<comment type="caution">
    <text evidence="2">The sequence shown here is derived from an EMBL/GenBank/DDBJ whole genome shotgun (WGS) entry which is preliminary data.</text>
</comment>
<dbReference type="GO" id="GO:0032502">
    <property type="term" value="P:developmental process"/>
    <property type="evidence" value="ECO:0007669"/>
    <property type="project" value="TreeGrafter"/>
</dbReference>
<dbReference type="AlphaFoldDB" id="A0A6V7TKJ6"/>
<name>A0A6V7TKJ6_MELEN</name>
<proteinExistence type="predicted"/>
<feature type="domain" description="BHLH" evidence="1">
    <location>
        <begin position="87"/>
        <end position="139"/>
    </location>
</feature>
<dbReference type="Proteomes" id="UP000580250">
    <property type="component" value="Unassembled WGS sequence"/>
</dbReference>
<dbReference type="PANTHER" id="PTHR23349">
    <property type="entry name" value="BASIC HELIX-LOOP-HELIX TRANSCRIPTION FACTOR, TWIST"/>
    <property type="match status" value="1"/>
</dbReference>
<protein>
    <recommendedName>
        <fullName evidence="1">BHLH domain-containing protein</fullName>
    </recommendedName>
</protein>
<evidence type="ECO:0000313" key="2">
    <source>
        <dbReference type="EMBL" id="CAD2124540.1"/>
    </source>
</evidence>
<dbReference type="InterPro" id="IPR036638">
    <property type="entry name" value="HLH_DNA-bd_sf"/>
</dbReference>
<dbReference type="PROSITE" id="PS50888">
    <property type="entry name" value="BHLH"/>
    <property type="match status" value="1"/>
</dbReference>
<dbReference type="SUPFAM" id="SSF47459">
    <property type="entry name" value="HLH, helix-loop-helix DNA-binding domain"/>
    <property type="match status" value="1"/>
</dbReference>
<dbReference type="OrthoDB" id="6125763at2759"/>